<reference evidence="7 8" key="1">
    <citation type="journal article" name="Sci. Rep.">
        <title>Genome-scale phylogenetic analyses confirm Olpidium as the closest living zoosporic fungus to the non-flagellated, terrestrial fungi.</title>
        <authorList>
            <person name="Chang Y."/>
            <person name="Rochon D."/>
            <person name="Sekimoto S."/>
            <person name="Wang Y."/>
            <person name="Chovatia M."/>
            <person name="Sandor L."/>
            <person name="Salamov A."/>
            <person name="Grigoriev I.V."/>
            <person name="Stajich J.E."/>
            <person name="Spatafora J.W."/>
        </authorList>
    </citation>
    <scope>NUCLEOTIDE SEQUENCE [LARGE SCALE GENOMIC DNA]</scope>
    <source>
        <strain evidence="7">S191</strain>
    </source>
</reference>
<dbReference type="PANTHER" id="PTHR45188:SF2">
    <property type="entry name" value="DNAJ HOMOLOG SUBFAMILY C MEMBER 7"/>
    <property type="match status" value="1"/>
</dbReference>
<dbReference type="OrthoDB" id="10250354at2759"/>
<proteinExistence type="predicted"/>
<dbReference type="Pfam" id="PF14559">
    <property type="entry name" value="TPR_19"/>
    <property type="match status" value="1"/>
</dbReference>
<evidence type="ECO:0000256" key="5">
    <source>
        <dbReference type="SAM" id="MobiDB-lite"/>
    </source>
</evidence>
<evidence type="ECO:0000256" key="4">
    <source>
        <dbReference type="SAM" id="Coils"/>
    </source>
</evidence>
<feature type="domain" description="J" evidence="6">
    <location>
        <begin position="305"/>
        <end position="355"/>
    </location>
</feature>
<feature type="region of interest" description="Disordered" evidence="5">
    <location>
        <begin position="334"/>
        <end position="355"/>
    </location>
</feature>
<feature type="repeat" description="TPR" evidence="3">
    <location>
        <begin position="170"/>
        <end position="203"/>
    </location>
</feature>
<evidence type="ECO:0000313" key="8">
    <source>
        <dbReference type="Proteomes" id="UP000673691"/>
    </source>
</evidence>
<dbReference type="InterPro" id="IPR019734">
    <property type="entry name" value="TPR_rpt"/>
</dbReference>
<evidence type="ECO:0000256" key="3">
    <source>
        <dbReference type="PROSITE-ProRule" id="PRU00339"/>
    </source>
</evidence>
<dbReference type="Gene3D" id="1.25.40.10">
    <property type="entry name" value="Tetratricopeptide repeat domain"/>
    <property type="match status" value="1"/>
</dbReference>
<organism evidence="7 8">
    <name type="scientific">Olpidium bornovanus</name>
    <dbReference type="NCBI Taxonomy" id="278681"/>
    <lineage>
        <taxon>Eukaryota</taxon>
        <taxon>Fungi</taxon>
        <taxon>Fungi incertae sedis</taxon>
        <taxon>Olpidiomycota</taxon>
        <taxon>Olpidiomycotina</taxon>
        <taxon>Olpidiomycetes</taxon>
        <taxon>Olpidiales</taxon>
        <taxon>Olpidiaceae</taxon>
        <taxon>Olpidium</taxon>
    </lineage>
</organism>
<sequence length="355" mass="39883">MGCACWRSTQCHLSLGDISESVRQFSAALQLEPANAQAHHELELARTAGSEIERAKIFLEGKNYSAALASLAVASRTIGCESLTSASVPRAWRSLNAEALCGVRNFAEAARIASELMREDSNNPDGYYLRARVLYMEGESDKCVRHLQEALRVDPDCARARKLLKLTKQLELQKGNGNAAFKAGRYVEAAELYSAALKCDPDNVQTNAKLFSNRAACLAKIGKYKEAIADCDQALDLDPEFARVYLRRADCRSKLEDWENAVRDYRAACERESSNRGRRTSVPENEYRRLLAEAERSLKLSKRKDYYKVLGVDRNATDSEIKKAYRRLALEHHPDKKLGSEDDDNKFKEVAEAYE</sequence>
<dbReference type="InterPro" id="IPR013105">
    <property type="entry name" value="TPR_2"/>
</dbReference>
<dbReference type="Pfam" id="PF07719">
    <property type="entry name" value="TPR_2"/>
    <property type="match status" value="1"/>
</dbReference>
<keyword evidence="4" id="KW-0175">Coiled coil</keyword>
<dbReference type="AlphaFoldDB" id="A0A8H8DIQ7"/>
<keyword evidence="2 3" id="KW-0802">TPR repeat</keyword>
<dbReference type="Proteomes" id="UP000673691">
    <property type="component" value="Unassembled WGS sequence"/>
</dbReference>
<comment type="caution">
    <text evidence="7">The sequence shown here is derived from an EMBL/GenBank/DDBJ whole genome shotgun (WGS) entry which is preliminary data.</text>
</comment>
<dbReference type="SMART" id="SM00028">
    <property type="entry name" value="TPR"/>
    <property type="match status" value="5"/>
</dbReference>
<gene>
    <name evidence="7" type="ORF">BJ554DRAFT_8258</name>
</gene>
<dbReference type="Pfam" id="PF00226">
    <property type="entry name" value="DnaJ"/>
    <property type="match status" value="1"/>
</dbReference>
<dbReference type="SUPFAM" id="SSF48452">
    <property type="entry name" value="TPR-like"/>
    <property type="match status" value="2"/>
</dbReference>
<dbReference type="Gene3D" id="1.10.287.110">
    <property type="entry name" value="DnaJ domain"/>
    <property type="match status" value="1"/>
</dbReference>
<dbReference type="InterPro" id="IPR036869">
    <property type="entry name" value="J_dom_sf"/>
</dbReference>
<dbReference type="PROSITE" id="PS50005">
    <property type="entry name" value="TPR"/>
    <property type="match status" value="3"/>
</dbReference>
<keyword evidence="1" id="KW-0677">Repeat</keyword>
<dbReference type="PRINTS" id="PR00625">
    <property type="entry name" value="JDOMAIN"/>
</dbReference>
<evidence type="ECO:0000256" key="2">
    <source>
        <dbReference type="ARBA" id="ARBA00022803"/>
    </source>
</evidence>
<dbReference type="SUPFAM" id="SSF46565">
    <property type="entry name" value="Chaperone J-domain"/>
    <property type="match status" value="1"/>
</dbReference>
<dbReference type="InterPro" id="IPR001623">
    <property type="entry name" value="DnaJ_domain"/>
</dbReference>
<dbReference type="PROSITE" id="PS50076">
    <property type="entry name" value="DNAJ_2"/>
    <property type="match status" value="1"/>
</dbReference>
<dbReference type="SMART" id="SM00271">
    <property type="entry name" value="DnaJ"/>
    <property type="match status" value="1"/>
</dbReference>
<dbReference type="EMBL" id="JAEFCI010006303">
    <property type="protein sequence ID" value="KAG5459785.1"/>
    <property type="molecule type" value="Genomic_DNA"/>
</dbReference>
<dbReference type="CDD" id="cd06257">
    <property type="entry name" value="DnaJ"/>
    <property type="match status" value="1"/>
</dbReference>
<feature type="non-terminal residue" evidence="7">
    <location>
        <position position="355"/>
    </location>
</feature>
<protein>
    <recommendedName>
        <fullName evidence="6">J domain-containing protein</fullName>
    </recommendedName>
</protein>
<keyword evidence="8" id="KW-1185">Reference proteome</keyword>
<feature type="repeat" description="TPR" evidence="3">
    <location>
        <begin position="124"/>
        <end position="157"/>
    </location>
</feature>
<dbReference type="Pfam" id="PF00515">
    <property type="entry name" value="TPR_1"/>
    <property type="match status" value="1"/>
</dbReference>
<dbReference type="InterPro" id="IPR011990">
    <property type="entry name" value="TPR-like_helical_dom_sf"/>
</dbReference>
<evidence type="ECO:0000259" key="6">
    <source>
        <dbReference type="PROSITE" id="PS50076"/>
    </source>
</evidence>
<feature type="coiled-coil region" evidence="4">
    <location>
        <begin position="248"/>
        <end position="304"/>
    </location>
</feature>
<dbReference type="PANTHER" id="PTHR45188">
    <property type="entry name" value="DNAJ PROTEIN P58IPK HOMOLOG"/>
    <property type="match status" value="1"/>
</dbReference>
<feature type="repeat" description="TPR" evidence="3">
    <location>
        <begin position="208"/>
        <end position="241"/>
    </location>
</feature>
<evidence type="ECO:0000313" key="7">
    <source>
        <dbReference type="EMBL" id="KAG5459785.1"/>
    </source>
</evidence>
<evidence type="ECO:0000256" key="1">
    <source>
        <dbReference type="ARBA" id="ARBA00022737"/>
    </source>
</evidence>
<name>A0A8H8DIQ7_9FUNG</name>
<accession>A0A8H8DIQ7</accession>